<dbReference type="InterPro" id="IPR020084">
    <property type="entry name" value="NUDIX_hydrolase_CS"/>
</dbReference>
<dbReference type="InterPro" id="IPR000086">
    <property type="entry name" value="NUDIX_hydrolase_dom"/>
</dbReference>
<dbReference type="PROSITE" id="PS51462">
    <property type="entry name" value="NUDIX"/>
    <property type="match status" value="1"/>
</dbReference>
<dbReference type="EMBL" id="VCLB01000009">
    <property type="protein sequence ID" value="TNB46565.1"/>
    <property type="molecule type" value="Genomic_DNA"/>
</dbReference>
<feature type="domain" description="Nudix hydrolase" evidence="4">
    <location>
        <begin position="4"/>
        <end position="136"/>
    </location>
</feature>
<keyword evidence="2 3" id="KW-0378">Hydrolase</keyword>
<evidence type="ECO:0000256" key="2">
    <source>
        <dbReference type="ARBA" id="ARBA00022801"/>
    </source>
</evidence>
<dbReference type="PRINTS" id="PR00502">
    <property type="entry name" value="NUDIXFAMILY"/>
</dbReference>
<dbReference type="RefSeq" id="WP_138749554.1">
    <property type="nucleotide sequence ID" value="NZ_VCLB01000009.1"/>
</dbReference>
<evidence type="ECO:0000313" key="5">
    <source>
        <dbReference type="EMBL" id="TNB46565.1"/>
    </source>
</evidence>
<name>A0A5C4JM54_9HYPH</name>
<accession>A0A5C4JM54</accession>
<proteinExistence type="inferred from homology"/>
<comment type="caution">
    <text evidence="5">The sequence shown here is derived from an EMBL/GenBank/DDBJ whole genome shotgun (WGS) entry which is preliminary data.</text>
</comment>
<organism evidence="5 6">
    <name type="scientific">Martelella lutilitoris</name>
    <dbReference type="NCBI Taxonomy" id="2583532"/>
    <lineage>
        <taxon>Bacteria</taxon>
        <taxon>Pseudomonadati</taxon>
        <taxon>Pseudomonadota</taxon>
        <taxon>Alphaproteobacteria</taxon>
        <taxon>Hyphomicrobiales</taxon>
        <taxon>Aurantimonadaceae</taxon>
        <taxon>Martelella</taxon>
    </lineage>
</organism>
<dbReference type="PROSITE" id="PS00893">
    <property type="entry name" value="NUDIX_BOX"/>
    <property type="match status" value="1"/>
</dbReference>
<gene>
    <name evidence="5" type="ORF">FF124_16330</name>
</gene>
<comment type="similarity">
    <text evidence="3">Belongs to the Nudix hydrolase family.</text>
</comment>
<evidence type="ECO:0000313" key="6">
    <source>
        <dbReference type="Proteomes" id="UP000307874"/>
    </source>
</evidence>
<keyword evidence="6" id="KW-1185">Reference proteome</keyword>
<dbReference type="GO" id="GO:0016787">
    <property type="term" value="F:hydrolase activity"/>
    <property type="evidence" value="ECO:0007669"/>
    <property type="project" value="UniProtKB-KW"/>
</dbReference>
<reference evidence="5 6" key="1">
    <citation type="submission" date="2019-06" db="EMBL/GenBank/DDBJ databases">
        <title>Martelella lutilitoris sp. nov., isolated from a tidal mudflat.</title>
        <authorList>
            <person name="Kim Y.-J."/>
        </authorList>
    </citation>
    <scope>NUCLEOTIDE SEQUENCE [LARGE SCALE GENOMIC DNA]</scope>
    <source>
        <strain evidence="5 6">GH2-6</strain>
    </source>
</reference>
<evidence type="ECO:0000256" key="1">
    <source>
        <dbReference type="ARBA" id="ARBA00001946"/>
    </source>
</evidence>
<dbReference type="InterPro" id="IPR015797">
    <property type="entry name" value="NUDIX_hydrolase-like_dom_sf"/>
</dbReference>
<dbReference type="Proteomes" id="UP000307874">
    <property type="component" value="Unassembled WGS sequence"/>
</dbReference>
<dbReference type="Gene3D" id="3.90.79.10">
    <property type="entry name" value="Nucleoside Triphosphate Pyrophosphohydrolase"/>
    <property type="match status" value="1"/>
</dbReference>
<sequence>MTVSPRPASSVIVRRGEKFLLVRRANPPAQAMYAFPGGKAEEGETAEQAAIRELAEETGLVAASARLFAVYDLIDRDDSGEIASFFRLSVFQADVDGEAVAAAADDADDLGWYALEEIRAMNVPTSVLECAERLGRPG</sequence>
<protein>
    <submittedName>
        <fullName evidence="5">NUDIX domain-containing protein</fullName>
    </submittedName>
</protein>
<evidence type="ECO:0000259" key="4">
    <source>
        <dbReference type="PROSITE" id="PS51462"/>
    </source>
</evidence>
<dbReference type="InterPro" id="IPR020476">
    <property type="entry name" value="Nudix_hydrolase"/>
</dbReference>
<evidence type="ECO:0000256" key="3">
    <source>
        <dbReference type="RuleBase" id="RU003476"/>
    </source>
</evidence>
<dbReference type="SUPFAM" id="SSF55811">
    <property type="entry name" value="Nudix"/>
    <property type="match status" value="1"/>
</dbReference>
<dbReference type="PANTHER" id="PTHR43736:SF1">
    <property type="entry name" value="DIHYDRONEOPTERIN TRIPHOSPHATE DIPHOSPHATASE"/>
    <property type="match status" value="1"/>
</dbReference>
<dbReference type="Pfam" id="PF00293">
    <property type="entry name" value="NUDIX"/>
    <property type="match status" value="1"/>
</dbReference>
<dbReference type="CDD" id="cd04673">
    <property type="entry name" value="NUDIX_ADPRase"/>
    <property type="match status" value="1"/>
</dbReference>
<dbReference type="PANTHER" id="PTHR43736">
    <property type="entry name" value="ADP-RIBOSE PYROPHOSPHATASE"/>
    <property type="match status" value="1"/>
</dbReference>
<comment type="cofactor">
    <cofactor evidence="1">
        <name>Mg(2+)</name>
        <dbReference type="ChEBI" id="CHEBI:18420"/>
    </cofactor>
</comment>
<dbReference type="AlphaFoldDB" id="A0A5C4JM54"/>
<dbReference type="OrthoDB" id="9761969at2"/>